<dbReference type="RefSeq" id="WP_135634202.1">
    <property type="nucleotide sequence ID" value="NZ_RQFU01000008.1"/>
</dbReference>
<organism evidence="3 4">
    <name type="scientific">Leptospira yanagawae</name>
    <dbReference type="NCBI Taxonomy" id="293069"/>
    <lineage>
        <taxon>Bacteria</taxon>
        <taxon>Pseudomonadati</taxon>
        <taxon>Spirochaetota</taxon>
        <taxon>Spirochaetia</taxon>
        <taxon>Leptospirales</taxon>
        <taxon>Leptospiraceae</taxon>
        <taxon>Leptospira</taxon>
    </lineage>
</organism>
<evidence type="ECO:0000256" key="1">
    <source>
        <dbReference type="ARBA" id="ARBA00022729"/>
    </source>
</evidence>
<keyword evidence="4" id="KW-1185">Reference proteome</keyword>
<proteinExistence type="predicted"/>
<evidence type="ECO:0000313" key="3">
    <source>
        <dbReference type="EMBL" id="TGL23046.1"/>
    </source>
</evidence>
<evidence type="ECO:0000259" key="2">
    <source>
        <dbReference type="Pfam" id="PF13205"/>
    </source>
</evidence>
<comment type="caution">
    <text evidence="3">The sequence shown here is derived from an EMBL/GenBank/DDBJ whole genome shotgun (WGS) entry which is preliminary data.</text>
</comment>
<name>A0ABY2M754_9LEPT</name>
<evidence type="ECO:0000313" key="4">
    <source>
        <dbReference type="Proteomes" id="UP000298200"/>
    </source>
</evidence>
<feature type="domain" description="SbsA Ig-like" evidence="2">
    <location>
        <begin position="306"/>
        <end position="388"/>
    </location>
</feature>
<accession>A0ABY2M754</accession>
<sequence length="585" mass="62954">MKKSKYSTFIAIFIILLFAISNSCKKNNIDPNKVFTFLGDESPQVVVAYPGMGDKNLPRNQSISVVFNQPMNINSCIQSFTVSPQVQGFFEFTDISLKFTPTNQLNFGSYTYNITKNCESSKGGDLKELFSASFTVGEATQAGQFPEVIAINVNTGTIATCNTNSGPRRNIISDSVNDACMGSPNVNPIEVIFSKPMDRISVQNGISLSPSVPFNLQWISDSIVQINPDIAFTARSRISVQLTSTIQDTNGVRLLSPISSSFYVGTLNLVPTLTSIQLATGTLGDCLSGTGVQNDIMLTSVVNACLGNSINNPITIQFSRPMSQAQTIAGFSISPNVTGTFLWSGGDQTLTFTPDSKFTFGQRYTITISTIAISSDRVSFDQNTSYSFVAGGALTNSPIVQAIGVASQGCSNTFPGVGQAAGGNWLAANCFWDSTLPVLGPNSYQFRGGDNGDGTNANCTDVNTDNFRLIFSNYMNITATINAIRLQRTSPPGTIIQLASWNWTDCQLVYPFGCRVVTLAFSELESSCNGNSFFGNAGTGGDFNLSRTDNMPAGYPFYMITVDTSARDTNNLQLGSTFQFVMEGK</sequence>
<protein>
    <recommendedName>
        <fullName evidence="2">SbsA Ig-like domain-containing protein</fullName>
    </recommendedName>
</protein>
<dbReference type="InterPro" id="IPR032812">
    <property type="entry name" value="SbsA_Ig"/>
</dbReference>
<feature type="domain" description="SbsA Ig-like" evidence="2">
    <location>
        <begin position="41"/>
        <end position="135"/>
    </location>
</feature>
<gene>
    <name evidence="3" type="ORF">EHQ46_05890</name>
</gene>
<dbReference type="Pfam" id="PF13205">
    <property type="entry name" value="Big_5"/>
    <property type="match status" value="3"/>
</dbReference>
<dbReference type="Proteomes" id="UP000298200">
    <property type="component" value="Unassembled WGS sequence"/>
</dbReference>
<dbReference type="Gene3D" id="2.60.40.3710">
    <property type="match status" value="3"/>
</dbReference>
<reference evidence="4" key="1">
    <citation type="journal article" date="2019" name="PLoS Negl. Trop. Dis.">
        <title>Revisiting the worldwide diversity of Leptospira species in the environment.</title>
        <authorList>
            <person name="Vincent A.T."/>
            <person name="Schiettekatte O."/>
            <person name="Bourhy P."/>
            <person name="Veyrier F.J."/>
            <person name="Picardeau M."/>
        </authorList>
    </citation>
    <scope>NUCLEOTIDE SEQUENCE [LARGE SCALE GENOMIC DNA]</scope>
    <source>
        <strain evidence="4">201800272</strain>
    </source>
</reference>
<dbReference type="EMBL" id="RQFU01000008">
    <property type="protein sequence ID" value="TGL23046.1"/>
    <property type="molecule type" value="Genomic_DNA"/>
</dbReference>
<feature type="domain" description="SbsA Ig-like" evidence="2">
    <location>
        <begin position="187"/>
        <end position="262"/>
    </location>
</feature>
<keyword evidence="1" id="KW-0732">Signal</keyword>